<dbReference type="InterPro" id="IPR000873">
    <property type="entry name" value="AMP-dep_synth/lig_dom"/>
</dbReference>
<sequence>MDDRTDHATRTASTGPDAARQTTSAWPGTSAGEHPRPAANTRVEHAAPAGPGAPDEEWTLPARAAWHARTRPDHVAVVCEDRALTYARLHRESNRTARALLAAGLRPGARVGYLGRESEYYYDLALGCAKAGTVLVPVNWRLTAPEVDHVLRDSGAELLFAEGEYLDKVAALRGDLPGLRHVVRMDGPGHLAEGFLAWKAGLPDTDLPITARPGDPVAQLYTSGTTGLPKGVVLPHRTFFTFIADTRREGVDWIDWRPDDRGLCCFPGLHTAGFGWFMHSFNAGATTVMMRSFVPDEAARLIERHAITTMWAAPAMLRMLLTERGVTRETFRTLRKVVYSGSPIDRELLLTCIDMLGCDLAQGYSSAEAGSFVTCLAPSDHTPDSTVLGSAGRICPGNEIKIMDEDGSPLPPGEIGRVAVRSPGRFLGYWRRPEETTAVLKDGWLHMGDTGYLDRDGYLYLLDRINDTIIVAGQNIYPVEVENAVRDHPAVAEVAVFGVPDPRWGEAVRAAVVLHPGRRATPRELMKFLQGRLAGFKIPTGYLFVDRLPRNPTGKLLRRVLRDQHAPAPAAPAAPVSTGG</sequence>
<feature type="domain" description="AMP-dependent synthetase/ligase" evidence="4">
    <location>
        <begin position="66"/>
        <end position="430"/>
    </location>
</feature>
<accession>A0A919QY85</accession>
<dbReference type="Pfam" id="PF13193">
    <property type="entry name" value="AMP-binding_C"/>
    <property type="match status" value="1"/>
</dbReference>
<dbReference type="FunFam" id="3.30.300.30:FF:000008">
    <property type="entry name" value="2,3-dihydroxybenzoate-AMP ligase"/>
    <property type="match status" value="1"/>
</dbReference>
<keyword evidence="7" id="KW-1185">Reference proteome</keyword>
<evidence type="ECO:0000313" key="6">
    <source>
        <dbReference type="EMBL" id="GII76187.1"/>
    </source>
</evidence>
<proteinExistence type="inferred from homology"/>
<dbReference type="SUPFAM" id="SSF56801">
    <property type="entry name" value="Acetyl-CoA synthetase-like"/>
    <property type="match status" value="1"/>
</dbReference>
<evidence type="ECO:0000259" key="5">
    <source>
        <dbReference type="Pfam" id="PF13193"/>
    </source>
</evidence>
<keyword evidence="2" id="KW-0436">Ligase</keyword>
<dbReference type="Gene3D" id="3.30.300.30">
    <property type="match status" value="1"/>
</dbReference>
<feature type="region of interest" description="Disordered" evidence="3">
    <location>
        <begin position="1"/>
        <end position="55"/>
    </location>
</feature>
<protein>
    <submittedName>
        <fullName evidence="6">Acyl-CoA synthetase</fullName>
    </submittedName>
</protein>
<dbReference type="EMBL" id="BOOU01000014">
    <property type="protein sequence ID" value="GII76187.1"/>
    <property type="molecule type" value="Genomic_DNA"/>
</dbReference>
<evidence type="ECO:0000259" key="4">
    <source>
        <dbReference type="Pfam" id="PF00501"/>
    </source>
</evidence>
<evidence type="ECO:0000256" key="2">
    <source>
        <dbReference type="ARBA" id="ARBA00022598"/>
    </source>
</evidence>
<name>A0A919QY85_9ACTN</name>
<dbReference type="Pfam" id="PF00501">
    <property type="entry name" value="AMP-binding"/>
    <property type="match status" value="1"/>
</dbReference>
<dbReference type="PANTHER" id="PTHR43767">
    <property type="entry name" value="LONG-CHAIN-FATTY-ACID--COA LIGASE"/>
    <property type="match status" value="1"/>
</dbReference>
<organism evidence="6 7">
    <name type="scientific">Sphaerisporangium rufum</name>
    <dbReference type="NCBI Taxonomy" id="1381558"/>
    <lineage>
        <taxon>Bacteria</taxon>
        <taxon>Bacillati</taxon>
        <taxon>Actinomycetota</taxon>
        <taxon>Actinomycetes</taxon>
        <taxon>Streptosporangiales</taxon>
        <taxon>Streptosporangiaceae</taxon>
        <taxon>Sphaerisporangium</taxon>
    </lineage>
</organism>
<comment type="similarity">
    <text evidence="1">Belongs to the ATP-dependent AMP-binding enzyme family.</text>
</comment>
<feature type="domain" description="AMP-binding enzyme C-terminal" evidence="5">
    <location>
        <begin position="480"/>
        <end position="555"/>
    </location>
</feature>
<dbReference type="InterPro" id="IPR050237">
    <property type="entry name" value="ATP-dep_AMP-bd_enzyme"/>
</dbReference>
<dbReference type="NCBIfam" id="NF004837">
    <property type="entry name" value="PRK06187.1"/>
    <property type="match status" value="1"/>
</dbReference>
<evidence type="ECO:0000256" key="1">
    <source>
        <dbReference type="ARBA" id="ARBA00006432"/>
    </source>
</evidence>
<dbReference type="RefSeq" id="WP_203982825.1">
    <property type="nucleotide sequence ID" value="NZ_BOOU01000014.1"/>
</dbReference>
<dbReference type="AlphaFoldDB" id="A0A919QY85"/>
<dbReference type="InterPro" id="IPR045851">
    <property type="entry name" value="AMP-bd_C_sf"/>
</dbReference>
<dbReference type="Proteomes" id="UP000655287">
    <property type="component" value="Unassembled WGS sequence"/>
</dbReference>
<dbReference type="InterPro" id="IPR025110">
    <property type="entry name" value="AMP-bd_C"/>
</dbReference>
<dbReference type="PANTHER" id="PTHR43767:SF1">
    <property type="entry name" value="NONRIBOSOMAL PEPTIDE SYNTHASE PES1 (EUROFUNG)-RELATED"/>
    <property type="match status" value="1"/>
</dbReference>
<comment type="caution">
    <text evidence="6">The sequence shown here is derived from an EMBL/GenBank/DDBJ whole genome shotgun (WGS) entry which is preliminary data.</text>
</comment>
<reference evidence="6" key="1">
    <citation type="submission" date="2021-01" db="EMBL/GenBank/DDBJ databases">
        <title>Whole genome shotgun sequence of Sphaerisporangium rufum NBRC 109079.</title>
        <authorList>
            <person name="Komaki H."/>
            <person name="Tamura T."/>
        </authorList>
    </citation>
    <scope>NUCLEOTIDE SEQUENCE</scope>
    <source>
        <strain evidence="6">NBRC 109079</strain>
    </source>
</reference>
<dbReference type="Gene3D" id="3.40.50.12780">
    <property type="entry name" value="N-terminal domain of ligase-like"/>
    <property type="match status" value="1"/>
</dbReference>
<dbReference type="InterPro" id="IPR042099">
    <property type="entry name" value="ANL_N_sf"/>
</dbReference>
<gene>
    <name evidence="6" type="ORF">Sru01_11690</name>
</gene>
<evidence type="ECO:0000313" key="7">
    <source>
        <dbReference type="Proteomes" id="UP000655287"/>
    </source>
</evidence>
<evidence type="ECO:0000256" key="3">
    <source>
        <dbReference type="SAM" id="MobiDB-lite"/>
    </source>
</evidence>
<feature type="compositionally biased region" description="Polar residues" evidence="3">
    <location>
        <begin position="10"/>
        <end position="27"/>
    </location>
</feature>
<dbReference type="GO" id="GO:0016878">
    <property type="term" value="F:acid-thiol ligase activity"/>
    <property type="evidence" value="ECO:0007669"/>
    <property type="project" value="UniProtKB-ARBA"/>
</dbReference>